<dbReference type="Pfam" id="PF13499">
    <property type="entry name" value="EF-hand_7"/>
    <property type="match status" value="1"/>
</dbReference>
<dbReference type="Gene3D" id="1.10.238.10">
    <property type="entry name" value="EF-hand"/>
    <property type="match status" value="1"/>
</dbReference>
<dbReference type="SUPFAM" id="SSF47473">
    <property type="entry name" value="EF-hand"/>
    <property type="match status" value="1"/>
</dbReference>
<protein>
    <recommendedName>
        <fullName evidence="1">EF-hand domain-containing protein</fullName>
    </recommendedName>
</protein>
<accession>A0A7S2G6J9</accession>
<name>A0A7S2G6J9_9EUKA</name>
<reference evidence="2" key="1">
    <citation type="submission" date="2021-01" db="EMBL/GenBank/DDBJ databases">
        <authorList>
            <person name="Corre E."/>
            <person name="Pelletier E."/>
            <person name="Niang G."/>
            <person name="Scheremetjew M."/>
            <person name="Finn R."/>
            <person name="Kale V."/>
            <person name="Holt S."/>
            <person name="Cochrane G."/>
            <person name="Meng A."/>
            <person name="Brown T."/>
            <person name="Cohen L."/>
        </authorList>
    </citation>
    <scope>NUCLEOTIDE SEQUENCE</scope>
    <source>
        <strain evidence="2">UTEX LB 985</strain>
    </source>
</reference>
<evidence type="ECO:0000313" key="2">
    <source>
        <dbReference type="EMBL" id="CAD9433137.1"/>
    </source>
</evidence>
<dbReference type="PROSITE" id="PS50222">
    <property type="entry name" value="EF_HAND_2"/>
    <property type="match status" value="1"/>
</dbReference>
<sequence>MNEDQRLEVAAATATAAAAALAADAATTAAKASANELRRKLRPLFDALDVDRSGGVTREEACRMLLIIDPTCETSEERVEAIMAEAGVPPQGSVGFEAFCALILANKAKASKAIASGSVGEASGTEGELAAFVKQMSRSLLLSTRPEAEAAEGGVVVAAGASPGSRGKQASKGLIPSIANPMRSFRGHRGTSKPAVYEVTL</sequence>
<gene>
    <name evidence="2" type="ORF">CBRE1094_LOCUS10917</name>
</gene>
<dbReference type="InterPro" id="IPR002048">
    <property type="entry name" value="EF_hand_dom"/>
</dbReference>
<evidence type="ECO:0000259" key="1">
    <source>
        <dbReference type="PROSITE" id="PS50222"/>
    </source>
</evidence>
<dbReference type="AlphaFoldDB" id="A0A7S2G6J9"/>
<proteinExistence type="predicted"/>
<feature type="domain" description="EF-hand" evidence="1">
    <location>
        <begin position="36"/>
        <end position="71"/>
    </location>
</feature>
<dbReference type="GO" id="GO:0005509">
    <property type="term" value="F:calcium ion binding"/>
    <property type="evidence" value="ECO:0007669"/>
    <property type="project" value="InterPro"/>
</dbReference>
<organism evidence="2">
    <name type="scientific">Haptolina brevifila</name>
    <dbReference type="NCBI Taxonomy" id="156173"/>
    <lineage>
        <taxon>Eukaryota</taxon>
        <taxon>Haptista</taxon>
        <taxon>Haptophyta</taxon>
        <taxon>Prymnesiophyceae</taxon>
        <taxon>Prymnesiales</taxon>
        <taxon>Prymnesiaceae</taxon>
        <taxon>Haptolina</taxon>
    </lineage>
</organism>
<dbReference type="InterPro" id="IPR011992">
    <property type="entry name" value="EF-hand-dom_pair"/>
</dbReference>
<dbReference type="EMBL" id="HBGU01020016">
    <property type="protein sequence ID" value="CAD9433137.1"/>
    <property type="molecule type" value="Transcribed_RNA"/>
</dbReference>